<feature type="region of interest" description="Disordered" evidence="1">
    <location>
        <begin position="1"/>
        <end position="72"/>
    </location>
</feature>
<sequence length="134" mass="14993">MVEDTTFTSADQVVERSQITPKQSEKKSTSTKSDDQALTKETYIATVDVSQPSIEKENQSKPNIRKTISSQEEIDDTLKPDEFSEIDHNETLKGRISNDYSHAKEVVADIEDSPSLLGNIYSSENVVNETLKPE</sequence>
<gene>
    <name evidence="2" type="ORF">HW555_008177</name>
</gene>
<feature type="compositionally biased region" description="Basic and acidic residues" evidence="1">
    <location>
        <begin position="23"/>
        <end position="38"/>
    </location>
</feature>
<reference evidence="2" key="1">
    <citation type="submission" date="2020-08" db="EMBL/GenBank/DDBJ databases">
        <title>Spodoptera exigua strain:BAW_Kor-Di-RS1 Genome sequencing and assembly.</title>
        <authorList>
            <person name="Kim J."/>
            <person name="Nam H.Y."/>
            <person name="Kwon M."/>
            <person name="Choi J.H."/>
            <person name="Cho S.R."/>
            <person name="Kim G.-H."/>
        </authorList>
    </citation>
    <scope>NUCLEOTIDE SEQUENCE</scope>
    <source>
        <strain evidence="2">BAW_Kor-Di-RS1</strain>
        <tissue evidence="2">Whole-body</tissue>
    </source>
</reference>
<dbReference type="Proteomes" id="UP000648187">
    <property type="component" value="Unassembled WGS sequence"/>
</dbReference>
<dbReference type="EMBL" id="JACKWZ010000152">
    <property type="protein sequence ID" value="KAF9413731.1"/>
    <property type="molecule type" value="Genomic_DNA"/>
</dbReference>
<keyword evidence="3" id="KW-1185">Reference proteome</keyword>
<organism evidence="2 3">
    <name type="scientific">Spodoptera exigua</name>
    <name type="common">Beet armyworm</name>
    <name type="synonym">Noctua fulgens</name>
    <dbReference type="NCBI Taxonomy" id="7107"/>
    <lineage>
        <taxon>Eukaryota</taxon>
        <taxon>Metazoa</taxon>
        <taxon>Ecdysozoa</taxon>
        <taxon>Arthropoda</taxon>
        <taxon>Hexapoda</taxon>
        <taxon>Insecta</taxon>
        <taxon>Pterygota</taxon>
        <taxon>Neoptera</taxon>
        <taxon>Endopterygota</taxon>
        <taxon>Lepidoptera</taxon>
        <taxon>Glossata</taxon>
        <taxon>Ditrysia</taxon>
        <taxon>Noctuoidea</taxon>
        <taxon>Noctuidae</taxon>
        <taxon>Amphipyrinae</taxon>
        <taxon>Spodoptera</taxon>
    </lineage>
</organism>
<name>A0A835GEV2_SPOEX</name>
<evidence type="ECO:0000256" key="1">
    <source>
        <dbReference type="SAM" id="MobiDB-lite"/>
    </source>
</evidence>
<evidence type="ECO:0000313" key="3">
    <source>
        <dbReference type="Proteomes" id="UP000648187"/>
    </source>
</evidence>
<dbReference type="AlphaFoldDB" id="A0A835GEV2"/>
<comment type="caution">
    <text evidence="2">The sequence shown here is derived from an EMBL/GenBank/DDBJ whole genome shotgun (WGS) entry which is preliminary data.</text>
</comment>
<proteinExistence type="predicted"/>
<feature type="compositionally biased region" description="Polar residues" evidence="1">
    <location>
        <begin position="60"/>
        <end position="71"/>
    </location>
</feature>
<feature type="compositionally biased region" description="Polar residues" evidence="1">
    <location>
        <begin position="1"/>
        <end position="21"/>
    </location>
</feature>
<evidence type="ECO:0000313" key="2">
    <source>
        <dbReference type="EMBL" id="KAF9413731.1"/>
    </source>
</evidence>
<accession>A0A835GEV2</accession>
<protein>
    <submittedName>
        <fullName evidence="2">Uncharacterized protein</fullName>
    </submittedName>
</protein>